<proteinExistence type="predicted"/>
<keyword evidence="2" id="KW-1185">Reference proteome</keyword>
<accession>A0ACC1IPR0</accession>
<protein>
    <submittedName>
        <fullName evidence="1">Uncharacterized protein</fullName>
    </submittedName>
</protein>
<gene>
    <name evidence="1" type="ORF">LPJ66_002757</name>
</gene>
<name>A0ACC1IPR0_9FUNG</name>
<evidence type="ECO:0000313" key="2">
    <source>
        <dbReference type="Proteomes" id="UP001150581"/>
    </source>
</evidence>
<evidence type="ECO:0000313" key="1">
    <source>
        <dbReference type="EMBL" id="KAJ1898418.1"/>
    </source>
</evidence>
<sequence length="342" mass="36243">MSESPELVAETGAGAGAGALTAGTETEAQKRRRLRQERILNRGNDRLSRIKSTFSQAQEESDKVELGMVGGHELKTAEGAPVEHTSGISIDAINEAAVDNGSSQPRRRAGNLARKARQEAEEAAAAAEFEGTAAEAPAEERTLRSSRLRPTVATADINSDALQDNVNATIADPAAAAVAAATGGGTGLRGFLVGRRFSAVGLSRAFVKLVPVVGVYMFGVSREARYEQLVGESAEDVRSKWANLLRARPDGRLEEWANGNYILWYLLMLELVIYVAYFFIGGNGSGQRAAPSRSLSSSLLAQIPGVPAWSLVALSAGSRLLDSLSILLFLTALSITMKSPTT</sequence>
<dbReference type="Proteomes" id="UP001150581">
    <property type="component" value="Unassembled WGS sequence"/>
</dbReference>
<reference evidence="1" key="1">
    <citation type="submission" date="2022-07" db="EMBL/GenBank/DDBJ databases">
        <title>Phylogenomic reconstructions and comparative analyses of Kickxellomycotina fungi.</title>
        <authorList>
            <person name="Reynolds N.K."/>
            <person name="Stajich J.E."/>
            <person name="Barry K."/>
            <person name="Grigoriev I.V."/>
            <person name="Crous P."/>
            <person name="Smith M.E."/>
        </authorList>
    </citation>
    <scope>NUCLEOTIDE SEQUENCE</scope>
    <source>
        <strain evidence="1">Benny 63K</strain>
    </source>
</reference>
<dbReference type="EMBL" id="JANBPG010000240">
    <property type="protein sequence ID" value="KAJ1898418.1"/>
    <property type="molecule type" value="Genomic_DNA"/>
</dbReference>
<organism evidence="1 2">
    <name type="scientific">Kickxella alabastrina</name>
    <dbReference type="NCBI Taxonomy" id="61397"/>
    <lineage>
        <taxon>Eukaryota</taxon>
        <taxon>Fungi</taxon>
        <taxon>Fungi incertae sedis</taxon>
        <taxon>Zoopagomycota</taxon>
        <taxon>Kickxellomycotina</taxon>
        <taxon>Kickxellomycetes</taxon>
        <taxon>Kickxellales</taxon>
        <taxon>Kickxellaceae</taxon>
        <taxon>Kickxella</taxon>
    </lineage>
</organism>
<comment type="caution">
    <text evidence="1">The sequence shown here is derived from an EMBL/GenBank/DDBJ whole genome shotgun (WGS) entry which is preliminary data.</text>
</comment>